<comment type="similarity">
    <text evidence="1">Belongs to the short-chain dehydrogenases/reductases (SDR) family.</text>
</comment>
<keyword evidence="2" id="KW-0560">Oxidoreductase</keyword>
<evidence type="ECO:0000256" key="3">
    <source>
        <dbReference type="SAM" id="MobiDB-lite"/>
    </source>
</evidence>
<dbReference type="Proteomes" id="UP001385809">
    <property type="component" value="Unassembled WGS sequence"/>
</dbReference>
<evidence type="ECO:0000313" key="5">
    <source>
        <dbReference type="Proteomes" id="UP001385809"/>
    </source>
</evidence>
<feature type="compositionally biased region" description="Basic and acidic residues" evidence="3">
    <location>
        <begin position="244"/>
        <end position="264"/>
    </location>
</feature>
<name>A0ABU8MZS3_9PSEU</name>
<dbReference type="Gene3D" id="3.40.50.720">
    <property type="entry name" value="NAD(P)-binding Rossmann-like Domain"/>
    <property type="match status" value="1"/>
</dbReference>
<dbReference type="EMBL" id="JBBEGN010000032">
    <property type="protein sequence ID" value="MEJ2871913.1"/>
    <property type="molecule type" value="Genomic_DNA"/>
</dbReference>
<comment type="caution">
    <text evidence="4">The sequence shown here is derived from an EMBL/GenBank/DDBJ whole genome shotgun (WGS) entry which is preliminary data.</text>
</comment>
<dbReference type="InterPro" id="IPR002347">
    <property type="entry name" value="SDR_fam"/>
</dbReference>
<organism evidence="4 5">
    <name type="scientific">Actinomycetospora aurantiaca</name>
    <dbReference type="NCBI Taxonomy" id="3129233"/>
    <lineage>
        <taxon>Bacteria</taxon>
        <taxon>Bacillati</taxon>
        <taxon>Actinomycetota</taxon>
        <taxon>Actinomycetes</taxon>
        <taxon>Pseudonocardiales</taxon>
        <taxon>Pseudonocardiaceae</taxon>
        <taxon>Actinomycetospora</taxon>
    </lineage>
</organism>
<gene>
    <name evidence="4" type="ORF">WCD74_29425</name>
</gene>
<dbReference type="PANTHER" id="PTHR42901:SF1">
    <property type="entry name" value="ALCOHOL DEHYDROGENASE"/>
    <property type="match status" value="1"/>
</dbReference>
<dbReference type="InterPro" id="IPR036291">
    <property type="entry name" value="NAD(P)-bd_dom_sf"/>
</dbReference>
<evidence type="ECO:0000256" key="2">
    <source>
        <dbReference type="ARBA" id="ARBA00023002"/>
    </source>
</evidence>
<sequence>METRDGTTTDRPLALVSGGSSGIGYELAAQLAARGHDVAISGQSERVHDAARTLAADHGVEAHPHQADAATYDGVESFWAFVAGLDRPLNVACLNVGVGVGGASFLETDLDDELRMIAINCAGTVHLAKRVVRAMHEQGPDHGDRRILVVSSVSATTPTPYEPVYGPTKAFGFSFAESIREELREEGIVVTALLPGATDSEFHANAGMGNTGFGDNSWKNDRTEVARQGVEALFADADHVVGGDEATKQQVVDHRSMSEPEKAARQGAAARPTS</sequence>
<feature type="region of interest" description="Disordered" evidence="3">
    <location>
        <begin position="244"/>
        <end position="274"/>
    </location>
</feature>
<keyword evidence="5" id="KW-1185">Reference proteome</keyword>
<protein>
    <submittedName>
        <fullName evidence="4">SDR family NAD(P)-dependent oxidoreductase</fullName>
    </submittedName>
</protein>
<dbReference type="PRINTS" id="PR00081">
    <property type="entry name" value="GDHRDH"/>
</dbReference>
<evidence type="ECO:0000313" key="4">
    <source>
        <dbReference type="EMBL" id="MEJ2871913.1"/>
    </source>
</evidence>
<proteinExistence type="inferred from homology"/>
<dbReference type="Pfam" id="PF00106">
    <property type="entry name" value="adh_short"/>
    <property type="match status" value="1"/>
</dbReference>
<evidence type="ECO:0000256" key="1">
    <source>
        <dbReference type="ARBA" id="ARBA00006484"/>
    </source>
</evidence>
<dbReference type="RefSeq" id="WP_337698493.1">
    <property type="nucleotide sequence ID" value="NZ_JBBEGN010000032.1"/>
</dbReference>
<reference evidence="4 5" key="1">
    <citation type="submission" date="2024-03" db="EMBL/GenBank/DDBJ databases">
        <title>Actinomycetospora sp. OC33-EN08, a novel actinomycete isolated from wild orchid (Aerides multiflora).</title>
        <authorList>
            <person name="Suriyachadkun C."/>
        </authorList>
    </citation>
    <scope>NUCLEOTIDE SEQUENCE [LARGE SCALE GENOMIC DNA]</scope>
    <source>
        <strain evidence="4 5">OC33-EN08</strain>
    </source>
</reference>
<dbReference type="PANTHER" id="PTHR42901">
    <property type="entry name" value="ALCOHOL DEHYDROGENASE"/>
    <property type="match status" value="1"/>
</dbReference>
<dbReference type="SUPFAM" id="SSF51735">
    <property type="entry name" value="NAD(P)-binding Rossmann-fold domains"/>
    <property type="match status" value="1"/>
</dbReference>
<dbReference type="CDD" id="cd05233">
    <property type="entry name" value="SDR_c"/>
    <property type="match status" value="1"/>
</dbReference>
<accession>A0ABU8MZS3</accession>